<keyword evidence="3" id="KW-1185">Reference proteome</keyword>
<name>A0A7U2IBV4_PHANO</name>
<dbReference type="Pfam" id="PF24476">
    <property type="entry name" value="DUF7580"/>
    <property type="match status" value="1"/>
</dbReference>
<dbReference type="Pfam" id="PF00069">
    <property type="entry name" value="Pkinase"/>
    <property type="match status" value="1"/>
</dbReference>
<dbReference type="InterPro" id="IPR011009">
    <property type="entry name" value="Kinase-like_dom_sf"/>
</dbReference>
<dbReference type="SMART" id="SM00220">
    <property type="entry name" value="S_TKc"/>
    <property type="match status" value="1"/>
</dbReference>
<sequence>WHSTSPRRPCFNPEHRVCSIVTDSAIYETLQEYGMEPYELHLVNAKVIKHGRKTFAILLMIDQGVKIRTFLEHTWSSVDMRLPFSSSEVEKVLDKFAAINFCSRQWELIAPIFFERQPHSCFDDNIILPFTSERLLDENKQGSFGSIYEVKVPRSHVKAAVTEAEEDLTIIRKDISVTSFLDVGVNTQDDRTSINFRAELKMLANLQTLEHSNILPLYGSYTLNGIHSFLFPQKTGSLKEILLGKIDTGIFATDRQTFKALGDLSSAIENLHHFTSDLFQVDLIGCHRDIKPGNILVDAEGLYLADFGLSVFREATDGSSTSYNHGGGFYRSPECEIPTTQFERGKINRASDIWSFGCILADILTFLAHGHQAVTRFQEKRKVVVGGCFQTHTFHDGGKDHPQVRPWLQNLPINADTARAGLRTLVLKILDIDPLKRPGISIVTLTLRKLSIQCQLKNISMDLEALRSSSGDVELAMECERLSLIQESVDDTQDDPMLKALRLAFESKLSSSTVLDDISTSLGYLEAEMAHQIQKDLESRNLHLIRFYLHGAIGGLLSGTSEAIQNDLQTRLETIFLSTEDRTILEKYRDIFSDSEQYHVLSRLAAAKLMALSLSSPSLGNKGGLQCEPTAITSPRLMDNIEVAELKGTCVIVESKRIEANWTDEYGKHLLQRVTGSAQELAKEPISGFNTLRCVGFCCDMPKLSFKLLFAFPKHVEADATPRTLNSALTQPIVMEKDRPKKKANIKKPRLEHRFKLALSLARSISQFHKAAWLHKNINSSSVIFFPSSSQKADSKNQKENLTIDFTQPVIVGFNHSRLENENEWSEGLLGQEDLLDYQHPDYAINRKGYRLAYEYYGLGIVLLEIGLWQTLKQLTEGVDDNTPPHTLSQIVSEDLVPELGPQMGSTYTSIVQFCLGDTENEFSEALTPEIRSRELKLKFENIVVARLQACVKALDAADCG</sequence>
<feature type="domain" description="Protein kinase" evidence="1">
    <location>
        <begin position="133"/>
        <end position="452"/>
    </location>
</feature>
<dbReference type="VEuPathDB" id="FungiDB:JI435_126390"/>
<dbReference type="PANTHER" id="PTHR37542:SF1">
    <property type="entry name" value="PRION-INHIBITION AND PROPAGATION HELO DOMAIN-CONTAINING PROTEIN"/>
    <property type="match status" value="1"/>
</dbReference>
<proteinExistence type="predicted"/>
<reference evidence="3" key="1">
    <citation type="journal article" date="2021" name="BMC Genomics">
        <title>Chromosome-level genome assembly and manually-curated proteome of model necrotroph Parastagonospora nodorum Sn15 reveals a genome-wide trove of candidate effector homologs, and redundancy of virulence-related functions within an accessory chromosome.</title>
        <authorList>
            <person name="Bertazzoni S."/>
            <person name="Jones D.A.B."/>
            <person name="Phan H.T."/>
            <person name="Tan K.-C."/>
            <person name="Hane J.K."/>
        </authorList>
    </citation>
    <scope>NUCLEOTIDE SEQUENCE [LARGE SCALE GENOMIC DNA]</scope>
    <source>
        <strain evidence="3">SN15 / ATCC MYA-4574 / FGSC 10173)</strain>
    </source>
</reference>
<feature type="non-terminal residue" evidence="2">
    <location>
        <position position="1"/>
    </location>
</feature>
<accession>A0A7U2IBV4</accession>
<dbReference type="Proteomes" id="UP000663193">
    <property type="component" value="Chromosome 21"/>
</dbReference>
<dbReference type="Gene3D" id="1.10.510.10">
    <property type="entry name" value="Transferase(Phosphotransferase) domain 1"/>
    <property type="match status" value="2"/>
</dbReference>
<protein>
    <recommendedName>
        <fullName evidence="1">Protein kinase domain-containing protein</fullName>
    </recommendedName>
</protein>
<dbReference type="PROSITE" id="PS50011">
    <property type="entry name" value="PROTEIN_KINASE_DOM"/>
    <property type="match status" value="1"/>
</dbReference>
<dbReference type="GO" id="GO:0004672">
    <property type="term" value="F:protein kinase activity"/>
    <property type="evidence" value="ECO:0007669"/>
    <property type="project" value="InterPro"/>
</dbReference>
<gene>
    <name evidence="2" type="ORF">JI435_126390</name>
</gene>
<evidence type="ECO:0000259" key="1">
    <source>
        <dbReference type="PROSITE" id="PS50011"/>
    </source>
</evidence>
<organism evidence="2 3">
    <name type="scientific">Phaeosphaeria nodorum (strain SN15 / ATCC MYA-4574 / FGSC 10173)</name>
    <name type="common">Glume blotch fungus</name>
    <name type="synonym">Parastagonospora nodorum</name>
    <dbReference type="NCBI Taxonomy" id="321614"/>
    <lineage>
        <taxon>Eukaryota</taxon>
        <taxon>Fungi</taxon>
        <taxon>Dikarya</taxon>
        <taxon>Ascomycota</taxon>
        <taxon>Pezizomycotina</taxon>
        <taxon>Dothideomycetes</taxon>
        <taxon>Pleosporomycetidae</taxon>
        <taxon>Pleosporales</taxon>
        <taxon>Pleosporineae</taxon>
        <taxon>Phaeosphaeriaceae</taxon>
        <taxon>Parastagonospora</taxon>
    </lineage>
</organism>
<dbReference type="OrthoDB" id="4062651at2759"/>
<dbReference type="InterPro" id="IPR000719">
    <property type="entry name" value="Prot_kinase_dom"/>
</dbReference>
<evidence type="ECO:0000313" key="3">
    <source>
        <dbReference type="Proteomes" id="UP000663193"/>
    </source>
</evidence>
<dbReference type="CDD" id="cd00180">
    <property type="entry name" value="PKc"/>
    <property type="match status" value="1"/>
</dbReference>
<dbReference type="InterPro" id="IPR056002">
    <property type="entry name" value="DUF7580"/>
</dbReference>
<dbReference type="GO" id="GO:0005524">
    <property type="term" value="F:ATP binding"/>
    <property type="evidence" value="ECO:0007669"/>
    <property type="project" value="InterPro"/>
</dbReference>
<dbReference type="SUPFAM" id="SSF56112">
    <property type="entry name" value="Protein kinase-like (PK-like)"/>
    <property type="match status" value="2"/>
</dbReference>
<dbReference type="AlphaFoldDB" id="A0A7U2IBV4"/>
<evidence type="ECO:0000313" key="2">
    <source>
        <dbReference type="EMBL" id="QRD06956.1"/>
    </source>
</evidence>
<dbReference type="EMBL" id="CP069043">
    <property type="protein sequence ID" value="QRD06956.1"/>
    <property type="molecule type" value="Genomic_DNA"/>
</dbReference>
<dbReference type="PANTHER" id="PTHR37542">
    <property type="entry name" value="HELO DOMAIN-CONTAINING PROTEIN-RELATED"/>
    <property type="match status" value="1"/>
</dbReference>